<reference evidence="1" key="1">
    <citation type="submission" date="2023-03" db="EMBL/GenBank/DDBJ databases">
        <title>Massive genome expansion in bonnet fungi (Mycena s.s.) driven by repeated elements and novel gene families across ecological guilds.</title>
        <authorList>
            <consortium name="Lawrence Berkeley National Laboratory"/>
            <person name="Harder C.B."/>
            <person name="Miyauchi S."/>
            <person name="Viragh M."/>
            <person name="Kuo A."/>
            <person name="Thoen E."/>
            <person name="Andreopoulos B."/>
            <person name="Lu D."/>
            <person name="Skrede I."/>
            <person name="Drula E."/>
            <person name="Henrissat B."/>
            <person name="Morin E."/>
            <person name="Kohler A."/>
            <person name="Barry K."/>
            <person name="LaButti K."/>
            <person name="Morin E."/>
            <person name="Salamov A."/>
            <person name="Lipzen A."/>
            <person name="Mereny Z."/>
            <person name="Hegedus B."/>
            <person name="Baldrian P."/>
            <person name="Stursova M."/>
            <person name="Weitz H."/>
            <person name="Taylor A."/>
            <person name="Grigoriev I.V."/>
            <person name="Nagy L.G."/>
            <person name="Martin F."/>
            <person name="Kauserud H."/>
        </authorList>
    </citation>
    <scope>NUCLEOTIDE SEQUENCE</scope>
    <source>
        <strain evidence="1">9284</strain>
    </source>
</reference>
<evidence type="ECO:0000313" key="1">
    <source>
        <dbReference type="EMBL" id="KAJ7609470.1"/>
    </source>
</evidence>
<dbReference type="AlphaFoldDB" id="A0AAD7B4B6"/>
<dbReference type="EMBL" id="JARKIF010000040">
    <property type="protein sequence ID" value="KAJ7609470.1"/>
    <property type="molecule type" value="Genomic_DNA"/>
</dbReference>
<proteinExistence type="predicted"/>
<comment type="caution">
    <text evidence="1">The sequence shown here is derived from an EMBL/GenBank/DDBJ whole genome shotgun (WGS) entry which is preliminary data.</text>
</comment>
<accession>A0AAD7B4B6</accession>
<name>A0AAD7B4B6_9AGAR</name>
<sequence length="77" mass="9012">MLCFHFPCHALHFLVCFSFERTTTFLPFPDCFIISYAIHPNGPFLLFFFHSLPYLCIPPVATDAPHDHYDCTTFMIH</sequence>
<gene>
    <name evidence="1" type="ORF">FB45DRAFT_944527</name>
</gene>
<protein>
    <submittedName>
        <fullName evidence="1">Uncharacterized protein</fullName>
    </submittedName>
</protein>
<evidence type="ECO:0000313" key="2">
    <source>
        <dbReference type="Proteomes" id="UP001221142"/>
    </source>
</evidence>
<dbReference type="Proteomes" id="UP001221142">
    <property type="component" value="Unassembled WGS sequence"/>
</dbReference>
<organism evidence="1 2">
    <name type="scientific">Roridomyces roridus</name>
    <dbReference type="NCBI Taxonomy" id="1738132"/>
    <lineage>
        <taxon>Eukaryota</taxon>
        <taxon>Fungi</taxon>
        <taxon>Dikarya</taxon>
        <taxon>Basidiomycota</taxon>
        <taxon>Agaricomycotina</taxon>
        <taxon>Agaricomycetes</taxon>
        <taxon>Agaricomycetidae</taxon>
        <taxon>Agaricales</taxon>
        <taxon>Marasmiineae</taxon>
        <taxon>Mycenaceae</taxon>
        <taxon>Roridomyces</taxon>
    </lineage>
</organism>
<keyword evidence="2" id="KW-1185">Reference proteome</keyword>
<feature type="non-terminal residue" evidence="1">
    <location>
        <position position="77"/>
    </location>
</feature>